<protein>
    <submittedName>
        <fullName evidence="1">HK97 family phage portal protein</fullName>
    </submittedName>
</protein>
<name>E3ZUM3_LISSE</name>
<dbReference type="AlphaFoldDB" id="E3ZUM3"/>
<accession>E3ZUM3</accession>
<gene>
    <name evidence="1" type="ORF">NT03LS_3409</name>
</gene>
<reference evidence="1" key="1">
    <citation type="journal article" date="2010" name="Microbiol. Resour. Announc.">
        <title>Comparative genomics of the bacterial genus Listeria: Genome evolution is characterized by limited gene acquisition and limited gene loss.</title>
        <authorList>
            <person name="den Bakker H.C."/>
            <person name="Cummings C.A."/>
            <person name="Ferreira V."/>
            <person name="Vatta P."/>
            <person name="Orsi R.H."/>
            <person name="Degoricija L."/>
            <person name="Barker M."/>
            <person name="Petrauskene O."/>
            <person name="Furtado M.R."/>
            <person name="Wiedmann M."/>
        </authorList>
    </citation>
    <scope>NUCLEOTIDE SEQUENCE [LARGE SCALE GENOMIC DNA]</scope>
    <source>
        <strain evidence="1">FSL N1-067</strain>
    </source>
</reference>
<dbReference type="EMBL" id="ADXJ01001307">
    <property type="protein sequence ID" value="EFR98674.1"/>
    <property type="molecule type" value="Genomic_DNA"/>
</dbReference>
<dbReference type="Proteomes" id="UP000004302">
    <property type="component" value="Chromosome"/>
</dbReference>
<proteinExistence type="predicted"/>
<organism evidence="1">
    <name type="scientific">Listeria seeligeri FSL N1-067</name>
    <dbReference type="NCBI Taxonomy" id="702453"/>
    <lineage>
        <taxon>Bacteria</taxon>
        <taxon>Bacillati</taxon>
        <taxon>Bacillota</taxon>
        <taxon>Bacilli</taxon>
        <taxon>Bacillales</taxon>
        <taxon>Listeriaceae</taxon>
        <taxon>Listeria</taxon>
    </lineage>
</organism>
<sequence length="37" mass="4371">MLEFIGKERIDEAWADEHIITKNYAEIDKYLKGGDEE</sequence>
<dbReference type="PATRIC" id="fig|702453.3.peg.2703"/>
<comment type="caution">
    <text evidence="1">The sequence shown here is derived from an EMBL/GenBank/DDBJ whole genome shotgun (WGS) entry which is preliminary data.</text>
</comment>
<dbReference type="HOGENOM" id="CLU_214905_0_0_9"/>
<evidence type="ECO:0000313" key="1">
    <source>
        <dbReference type="EMBL" id="EFR98674.1"/>
    </source>
</evidence>